<accession>A0ABS2NYD9</accession>
<organism evidence="1 2">
    <name type="scientific">Sutcliffiella tianshenii</name>
    <dbReference type="NCBI Taxonomy" id="1463404"/>
    <lineage>
        <taxon>Bacteria</taxon>
        <taxon>Bacillati</taxon>
        <taxon>Bacillota</taxon>
        <taxon>Bacilli</taxon>
        <taxon>Bacillales</taxon>
        <taxon>Bacillaceae</taxon>
        <taxon>Sutcliffiella</taxon>
    </lineage>
</organism>
<evidence type="ECO:0000313" key="2">
    <source>
        <dbReference type="Proteomes" id="UP000737402"/>
    </source>
</evidence>
<dbReference type="EMBL" id="JAFBED010000003">
    <property type="protein sequence ID" value="MBM7619696.1"/>
    <property type="molecule type" value="Genomic_DNA"/>
</dbReference>
<protein>
    <recommendedName>
        <fullName evidence="3">Group-specific protein</fullName>
    </recommendedName>
</protein>
<dbReference type="Proteomes" id="UP000737402">
    <property type="component" value="Unassembled WGS sequence"/>
</dbReference>
<keyword evidence="2" id="KW-1185">Reference proteome</keyword>
<name>A0ABS2NYD9_9BACI</name>
<comment type="caution">
    <text evidence="1">The sequence shown here is derived from an EMBL/GenBank/DDBJ whole genome shotgun (WGS) entry which is preliminary data.</text>
</comment>
<evidence type="ECO:0008006" key="3">
    <source>
        <dbReference type="Google" id="ProtNLM"/>
    </source>
</evidence>
<sequence>MRLRKVQNLAQEIMDEVNRTKEARDTELLNLVIDNLSRAVVDATDPSGHYSIEYLENKVGNAHSLLFKKKADNRVSAK</sequence>
<gene>
    <name evidence="1" type="ORF">JOC95_001548</name>
</gene>
<proteinExistence type="predicted"/>
<evidence type="ECO:0000313" key="1">
    <source>
        <dbReference type="EMBL" id="MBM7619696.1"/>
    </source>
</evidence>
<reference evidence="1 2" key="1">
    <citation type="submission" date="2021-01" db="EMBL/GenBank/DDBJ databases">
        <title>Genomic Encyclopedia of Type Strains, Phase IV (KMG-IV): sequencing the most valuable type-strain genomes for metagenomic binning, comparative biology and taxonomic classification.</title>
        <authorList>
            <person name="Goeker M."/>
        </authorList>
    </citation>
    <scope>NUCLEOTIDE SEQUENCE [LARGE SCALE GENOMIC DNA]</scope>
    <source>
        <strain evidence="1 2">DSM 25879</strain>
    </source>
</reference>